<feature type="signal peptide" evidence="4">
    <location>
        <begin position="1"/>
        <end position="27"/>
    </location>
</feature>
<comment type="caution">
    <text evidence="5">The sequence shown here is derived from an EMBL/GenBank/DDBJ whole genome shotgun (WGS) entry which is preliminary data.</text>
</comment>
<feature type="binding site" evidence="3">
    <location>
        <begin position="46"/>
        <end position="53"/>
    </location>
    <ligand>
        <name>substrate</name>
    </ligand>
</feature>
<dbReference type="EMBL" id="VBPB01000027">
    <property type="protein sequence ID" value="TMQ73948.1"/>
    <property type="molecule type" value="Genomic_DNA"/>
</dbReference>
<keyword evidence="4" id="KW-0732">Signal</keyword>
<dbReference type="GO" id="GO:0004331">
    <property type="term" value="F:fructose-2,6-bisphosphate 2-phosphatase activity"/>
    <property type="evidence" value="ECO:0007669"/>
    <property type="project" value="TreeGrafter"/>
</dbReference>
<dbReference type="InterPro" id="IPR051695">
    <property type="entry name" value="Phosphoglycerate_Mutase"/>
</dbReference>
<organism evidence="5 6">
    <name type="scientific">Eiseniibacteriota bacterium</name>
    <dbReference type="NCBI Taxonomy" id="2212470"/>
    <lineage>
        <taxon>Bacteria</taxon>
        <taxon>Candidatus Eiseniibacteriota</taxon>
    </lineage>
</organism>
<evidence type="ECO:0000313" key="6">
    <source>
        <dbReference type="Proteomes" id="UP000319771"/>
    </source>
</evidence>
<accession>A0A538UDG8</accession>
<proteinExistence type="predicted"/>
<keyword evidence="1" id="KW-0378">Hydrolase</keyword>
<dbReference type="InterPro" id="IPR013078">
    <property type="entry name" value="His_Pase_superF_clade-1"/>
</dbReference>
<evidence type="ECO:0000256" key="1">
    <source>
        <dbReference type="ARBA" id="ARBA00022801"/>
    </source>
</evidence>
<dbReference type="PROSITE" id="PS00175">
    <property type="entry name" value="PG_MUTASE"/>
    <property type="match status" value="1"/>
</dbReference>
<dbReference type="Gene3D" id="3.40.50.1240">
    <property type="entry name" value="Phosphoglycerate mutase-like"/>
    <property type="match status" value="1"/>
</dbReference>
<protein>
    <submittedName>
        <fullName evidence="5">Histidine phosphatase family protein</fullName>
    </submittedName>
</protein>
<feature type="active site" description="Tele-phosphohistidine intermediate" evidence="2">
    <location>
        <position position="47"/>
    </location>
</feature>
<dbReference type="GO" id="GO:0005829">
    <property type="term" value="C:cytosol"/>
    <property type="evidence" value="ECO:0007669"/>
    <property type="project" value="TreeGrafter"/>
</dbReference>
<evidence type="ECO:0000256" key="4">
    <source>
        <dbReference type="SAM" id="SignalP"/>
    </source>
</evidence>
<dbReference type="SUPFAM" id="SSF53254">
    <property type="entry name" value="Phosphoglycerate mutase-like"/>
    <property type="match status" value="1"/>
</dbReference>
<dbReference type="GO" id="GO:0045820">
    <property type="term" value="P:negative regulation of glycolytic process"/>
    <property type="evidence" value="ECO:0007669"/>
    <property type="project" value="TreeGrafter"/>
</dbReference>
<dbReference type="PANTHER" id="PTHR46517">
    <property type="entry name" value="FRUCTOSE-2,6-BISPHOSPHATASE TIGAR"/>
    <property type="match status" value="1"/>
</dbReference>
<dbReference type="CDD" id="cd07067">
    <property type="entry name" value="HP_PGM_like"/>
    <property type="match status" value="1"/>
</dbReference>
<reference evidence="5 6" key="1">
    <citation type="journal article" date="2019" name="Nat. Microbiol.">
        <title>Mediterranean grassland soil C-N compound turnover is dependent on rainfall and depth, and is mediated by genomically divergent microorganisms.</title>
        <authorList>
            <person name="Diamond S."/>
            <person name="Andeer P.F."/>
            <person name="Li Z."/>
            <person name="Crits-Christoph A."/>
            <person name="Burstein D."/>
            <person name="Anantharaman K."/>
            <person name="Lane K.R."/>
            <person name="Thomas B.C."/>
            <person name="Pan C."/>
            <person name="Northen T.R."/>
            <person name="Banfield J.F."/>
        </authorList>
    </citation>
    <scope>NUCLEOTIDE SEQUENCE [LARGE SCALE GENOMIC DNA]</scope>
    <source>
        <strain evidence="5">WS_11</strain>
    </source>
</reference>
<feature type="non-terminal residue" evidence="5">
    <location>
        <position position="169"/>
    </location>
</feature>
<dbReference type="InterPro" id="IPR001345">
    <property type="entry name" value="PG/BPGM_mutase_AS"/>
</dbReference>
<dbReference type="InterPro" id="IPR029033">
    <property type="entry name" value="His_PPase_superfam"/>
</dbReference>
<feature type="binding site" evidence="3">
    <location>
        <position position="96"/>
    </location>
    <ligand>
        <name>substrate</name>
    </ligand>
</feature>
<feature type="active site" description="Proton donor/acceptor" evidence="2">
    <location>
        <position position="118"/>
    </location>
</feature>
<dbReference type="Pfam" id="PF00300">
    <property type="entry name" value="His_Phos_1"/>
    <property type="match status" value="1"/>
</dbReference>
<feature type="chain" id="PRO_5022129562" evidence="4">
    <location>
        <begin position="28"/>
        <end position="169"/>
    </location>
</feature>
<evidence type="ECO:0000256" key="2">
    <source>
        <dbReference type="PIRSR" id="PIRSR613078-1"/>
    </source>
</evidence>
<dbReference type="PANTHER" id="PTHR46517:SF1">
    <property type="entry name" value="FRUCTOSE-2,6-BISPHOSPHATASE TIGAR"/>
    <property type="match status" value="1"/>
</dbReference>
<sequence>MHASRPFQGLGRALTILALTLGLGTAAAPTAPAAAATGTLRIYLARHGQTDWNAEHRLQGSIDTHLNATGREQAAALAARLSGLHFARVYCSRLSRTRETAEIAHGQAPIDSLAGLNEQNFGKFQGLRVDGGDSTVAAEWRRRSADPADSFDGGESLEQLFARVDATVK</sequence>
<dbReference type="GO" id="GO:0043456">
    <property type="term" value="P:regulation of pentose-phosphate shunt"/>
    <property type="evidence" value="ECO:0007669"/>
    <property type="project" value="TreeGrafter"/>
</dbReference>
<evidence type="ECO:0000256" key="3">
    <source>
        <dbReference type="PIRSR" id="PIRSR613078-2"/>
    </source>
</evidence>
<evidence type="ECO:0000313" key="5">
    <source>
        <dbReference type="EMBL" id="TMQ73948.1"/>
    </source>
</evidence>
<dbReference type="Proteomes" id="UP000319771">
    <property type="component" value="Unassembled WGS sequence"/>
</dbReference>
<dbReference type="AlphaFoldDB" id="A0A538UDG8"/>
<name>A0A538UDG8_UNCEI</name>
<gene>
    <name evidence="5" type="ORF">E6K81_01985</name>
</gene>
<dbReference type="SMART" id="SM00855">
    <property type="entry name" value="PGAM"/>
    <property type="match status" value="1"/>
</dbReference>